<feature type="domain" description="PucR C-terminal helix-turn-helix" evidence="3">
    <location>
        <begin position="488"/>
        <end position="546"/>
    </location>
</feature>
<evidence type="ECO:0000313" key="5">
    <source>
        <dbReference type="EMBL" id="PAB59718.1"/>
    </source>
</evidence>
<dbReference type="InterPro" id="IPR029016">
    <property type="entry name" value="GAF-like_dom_sf"/>
</dbReference>
<dbReference type="InterPro" id="IPR051448">
    <property type="entry name" value="CdaR-like_regulators"/>
</dbReference>
<evidence type="ECO:0000313" key="6">
    <source>
        <dbReference type="Proteomes" id="UP000216024"/>
    </source>
</evidence>
<dbReference type="InterPro" id="IPR012914">
    <property type="entry name" value="PucR_dom"/>
</dbReference>
<protein>
    <recommendedName>
        <fullName evidence="7">PucR family transcriptional regulator</fullName>
    </recommendedName>
</protein>
<keyword evidence="6" id="KW-1185">Reference proteome</keyword>
<dbReference type="InterPro" id="IPR041522">
    <property type="entry name" value="CdaR_GGDEF"/>
</dbReference>
<dbReference type="PANTHER" id="PTHR33744:SF1">
    <property type="entry name" value="DNA-BINDING TRANSCRIPTIONAL ACTIVATOR ADER"/>
    <property type="match status" value="1"/>
</dbReference>
<dbReference type="EMBL" id="NIBG01000006">
    <property type="protein sequence ID" value="PAB59718.1"/>
    <property type="molecule type" value="Genomic_DNA"/>
</dbReference>
<dbReference type="Pfam" id="PF17853">
    <property type="entry name" value="GGDEF_2"/>
    <property type="match status" value="1"/>
</dbReference>
<dbReference type="OrthoDB" id="143422at2"/>
<reference evidence="5 6" key="1">
    <citation type="submission" date="2017-06" db="EMBL/GenBank/DDBJ databases">
        <title>Draft genome sequence of anaerobic fermentative bacterium Anaeromicrobium sediminis DY2726D isolated from West Pacific Ocean sediments.</title>
        <authorList>
            <person name="Zeng X."/>
        </authorList>
    </citation>
    <scope>NUCLEOTIDE SEQUENCE [LARGE SCALE GENOMIC DNA]</scope>
    <source>
        <strain evidence="5 6">DY2726D</strain>
    </source>
</reference>
<feature type="domain" description="CdaR GGDEF-like" evidence="4">
    <location>
        <begin position="304"/>
        <end position="435"/>
    </location>
</feature>
<comment type="caution">
    <text evidence="5">The sequence shown here is derived from an EMBL/GenBank/DDBJ whole genome shotgun (WGS) entry which is preliminary data.</text>
</comment>
<dbReference type="InterPro" id="IPR042070">
    <property type="entry name" value="PucR_C-HTH_sf"/>
</dbReference>
<evidence type="ECO:0008006" key="7">
    <source>
        <dbReference type="Google" id="ProtNLM"/>
    </source>
</evidence>
<feature type="domain" description="Purine catabolism PurC-like" evidence="2">
    <location>
        <begin position="12"/>
        <end position="131"/>
    </location>
</feature>
<dbReference type="Pfam" id="PF07905">
    <property type="entry name" value="PucR"/>
    <property type="match status" value="1"/>
</dbReference>
<dbReference type="Pfam" id="PF13556">
    <property type="entry name" value="HTH_30"/>
    <property type="match status" value="1"/>
</dbReference>
<evidence type="ECO:0000259" key="2">
    <source>
        <dbReference type="Pfam" id="PF07905"/>
    </source>
</evidence>
<proteinExistence type="inferred from homology"/>
<dbReference type="Gene3D" id="3.30.450.40">
    <property type="match status" value="1"/>
</dbReference>
<sequence length="552" mass="64704">MLKETGISIKEALEMDCLKTCKLIAGFEGYNNVIYRVNIMADSEILNWVSEDELLLTTAYFFKAVEIEKQLEFIRSLKKKKLAGIAIKIYPYLDRLPKEVLELANELKFPIIELNYAIPFTDIMGPIFKKIFNKQALLLQKVEDLHDNLMNIILTGGEVKDIVTTLSKTLCNPILVLNNYFDEFIYDDKFYPFDYNELTIKIEKLINKNVYNQSLSKTYSCNIEIHDKTYEIVMVPIVLKNSVYGHIIAVEAEKSVTSFDVVSIETASTIIALEFLKRMSIQDVENRYTAEFFEDIISLDKRRKEKAIKRAKYYKFDPQAYFNIINIYFNQKTPCITNEYDFNQYKNKGIYLINKICKDEGMKHLITSKGQSIIIMFMWNKNKNLKEKINNIVQNIDKSIKEKMSFIEYSIGIGRVYRGLENVHKSLKDADKAIEARKTFINETVIDFDNLGIYKIFCHDNLRDELQKFFQATLLPLCQYDEKRDTELVKTLEVYFEMNGNLKKMSEHLYTHYNTILYRINRISEITKMNLDDEGDRFNLETALKIKKIMGI</sequence>
<dbReference type="AlphaFoldDB" id="A0A267MLD0"/>
<dbReference type="PANTHER" id="PTHR33744">
    <property type="entry name" value="CARBOHYDRATE DIACID REGULATOR"/>
    <property type="match status" value="1"/>
</dbReference>
<accession>A0A267MLD0</accession>
<evidence type="ECO:0000256" key="1">
    <source>
        <dbReference type="ARBA" id="ARBA00006754"/>
    </source>
</evidence>
<evidence type="ECO:0000259" key="3">
    <source>
        <dbReference type="Pfam" id="PF13556"/>
    </source>
</evidence>
<gene>
    <name evidence="5" type="ORF">CCE28_09130</name>
</gene>
<dbReference type="Proteomes" id="UP000216024">
    <property type="component" value="Unassembled WGS sequence"/>
</dbReference>
<name>A0A267MLD0_9FIRM</name>
<dbReference type="InterPro" id="IPR025736">
    <property type="entry name" value="PucR_C-HTH_dom"/>
</dbReference>
<dbReference type="RefSeq" id="WP_095133189.1">
    <property type="nucleotide sequence ID" value="NZ_NIBG01000006.1"/>
</dbReference>
<organism evidence="5 6">
    <name type="scientific">Anaeromicrobium sediminis</name>
    <dbReference type="NCBI Taxonomy" id="1478221"/>
    <lineage>
        <taxon>Bacteria</taxon>
        <taxon>Bacillati</taxon>
        <taxon>Bacillota</taxon>
        <taxon>Clostridia</taxon>
        <taxon>Peptostreptococcales</taxon>
        <taxon>Thermotaleaceae</taxon>
        <taxon>Anaeromicrobium</taxon>
    </lineage>
</organism>
<evidence type="ECO:0000259" key="4">
    <source>
        <dbReference type="Pfam" id="PF17853"/>
    </source>
</evidence>
<comment type="similarity">
    <text evidence="1">Belongs to the CdaR family.</text>
</comment>
<dbReference type="Gene3D" id="1.10.10.2840">
    <property type="entry name" value="PucR C-terminal helix-turn-helix domain"/>
    <property type="match status" value="1"/>
</dbReference>